<evidence type="ECO:0000313" key="3">
    <source>
        <dbReference type="EMBL" id="KAJ1353362.1"/>
    </source>
</evidence>
<reference evidence="3" key="1">
    <citation type="submission" date="2021-06" db="EMBL/GenBank/DDBJ databases">
        <title>Parelaphostrongylus tenuis whole genome reference sequence.</title>
        <authorList>
            <person name="Garwood T.J."/>
            <person name="Larsen P.A."/>
            <person name="Fountain-Jones N.M."/>
            <person name="Garbe J.R."/>
            <person name="Macchietto M.G."/>
            <person name="Kania S.A."/>
            <person name="Gerhold R.W."/>
            <person name="Richards J.E."/>
            <person name="Wolf T.M."/>
        </authorList>
    </citation>
    <scope>NUCLEOTIDE SEQUENCE</scope>
    <source>
        <strain evidence="3">MNPRO001-30</strain>
        <tissue evidence="3">Meninges</tissue>
    </source>
</reference>
<proteinExistence type="predicted"/>
<dbReference type="InterPro" id="IPR019430">
    <property type="entry name" value="7TM_GPCR_serpentine_rcpt_Srx"/>
</dbReference>
<protein>
    <recommendedName>
        <fullName evidence="2">7TM GPCR serpentine receptor class x (Srx) domain-containing protein</fullName>
    </recommendedName>
</protein>
<keyword evidence="1" id="KW-1133">Transmembrane helix</keyword>
<name>A0AAD5MRA7_PARTN</name>
<evidence type="ECO:0000313" key="4">
    <source>
        <dbReference type="Proteomes" id="UP001196413"/>
    </source>
</evidence>
<keyword evidence="1" id="KW-0812">Transmembrane</keyword>
<feature type="domain" description="7TM GPCR serpentine receptor class x (Srx)" evidence="2">
    <location>
        <begin position="49"/>
        <end position="117"/>
    </location>
</feature>
<dbReference type="Proteomes" id="UP001196413">
    <property type="component" value="Unassembled WGS sequence"/>
</dbReference>
<keyword evidence="1" id="KW-0472">Membrane</keyword>
<dbReference type="EMBL" id="JAHQIW010001695">
    <property type="protein sequence ID" value="KAJ1353362.1"/>
    <property type="molecule type" value="Genomic_DNA"/>
</dbReference>
<gene>
    <name evidence="3" type="ORF">KIN20_009971</name>
</gene>
<dbReference type="Pfam" id="PF10328">
    <property type="entry name" value="7TM_GPCR_Srx"/>
    <property type="match status" value="1"/>
</dbReference>
<evidence type="ECO:0000259" key="2">
    <source>
        <dbReference type="Pfam" id="PF10328"/>
    </source>
</evidence>
<evidence type="ECO:0000256" key="1">
    <source>
        <dbReference type="SAM" id="Phobius"/>
    </source>
</evidence>
<dbReference type="AlphaFoldDB" id="A0AAD5MRA7"/>
<dbReference type="PANTHER" id="PTHR23017">
    <property type="entry name" value="SERPENTINE RECEPTOR, CLASS X"/>
    <property type="match status" value="1"/>
</dbReference>
<sequence length="158" mass="18183">MVLQICPLMLNDVENIDVRLNSTCISPFPGGYAQAIEGKKSRNPDCIFSNVTQQKRKEMELRFLKQTVCQNTVLIFHEVVLFYICPRLQSKWAIFLASTFLWALFHALDGLIVVLFHFRRSYFGVKWSGTKTTVTKIFHAQVNKQAKALFDSVKHGKK</sequence>
<organism evidence="3 4">
    <name type="scientific">Parelaphostrongylus tenuis</name>
    <name type="common">Meningeal worm</name>
    <dbReference type="NCBI Taxonomy" id="148309"/>
    <lineage>
        <taxon>Eukaryota</taxon>
        <taxon>Metazoa</taxon>
        <taxon>Ecdysozoa</taxon>
        <taxon>Nematoda</taxon>
        <taxon>Chromadorea</taxon>
        <taxon>Rhabditida</taxon>
        <taxon>Rhabditina</taxon>
        <taxon>Rhabditomorpha</taxon>
        <taxon>Strongyloidea</taxon>
        <taxon>Metastrongylidae</taxon>
        <taxon>Parelaphostrongylus</taxon>
    </lineage>
</organism>
<accession>A0AAD5MRA7</accession>
<feature type="transmembrane region" description="Helical" evidence="1">
    <location>
        <begin position="90"/>
        <end position="116"/>
    </location>
</feature>
<keyword evidence="4" id="KW-1185">Reference proteome</keyword>
<dbReference type="PANTHER" id="PTHR23017:SF3">
    <property type="entry name" value="G-PROTEIN COUPLED RECEPTORS FAMILY 1 PROFILE DOMAIN-CONTAINING PROTEIN"/>
    <property type="match status" value="1"/>
</dbReference>
<comment type="caution">
    <text evidence="3">The sequence shown here is derived from an EMBL/GenBank/DDBJ whole genome shotgun (WGS) entry which is preliminary data.</text>
</comment>